<dbReference type="Gene3D" id="3.30.1370.100">
    <property type="entry name" value="MutL, C-terminal domain, regulatory subdomain"/>
    <property type="match status" value="1"/>
</dbReference>
<dbReference type="GO" id="GO:0032300">
    <property type="term" value="C:mismatch repair complex"/>
    <property type="evidence" value="ECO:0007669"/>
    <property type="project" value="InterPro"/>
</dbReference>
<dbReference type="SUPFAM" id="SSF54211">
    <property type="entry name" value="Ribosomal protein S5 domain 2-like"/>
    <property type="match status" value="1"/>
</dbReference>
<dbReference type="CDD" id="cd00782">
    <property type="entry name" value="MutL_Trans"/>
    <property type="match status" value="1"/>
</dbReference>
<accession>A0A974Y2I7</accession>
<dbReference type="InterPro" id="IPR014721">
    <property type="entry name" value="Ribsml_uS5_D2-typ_fold_subgr"/>
</dbReference>
<evidence type="ECO:0000256" key="1">
    <source>
        <dbReference type="ARBA" id="ARBA00006082"/>
    </source>
</evidence>
<dbReference type="EMBL" id="CP060096">
    <property type="protein sequence ID" value="QSZ26413.1"/>
    <property type="molecule type" value="Genomic_DNA"/>
</dbReference>
<keyword evidence="2 4" id="KW-0227">DNA damage</keyword>
<dbReference type="InterPro" id="IPR013507">
    <property type="entry name" value="DNA_mismatch_S5_2-like"/>
</dbReference>
<evidence type="ECO:0000313" key="8">
    <source>
        <dbReference type="Proteomes" id="UP000671913"/>
    </source>
</evidence>
<feature type="domain" description="MutL C-terminal dimerisation" evidence="5">
    <location>
        <begin position="426"/>
        <end position="566"/>
    </location>
</feature>
<dbReference type="GO" id="GO:0140664">
    <property type="term" value="F:ATP-dependent DNA damage sensor activity"/>
    <property type="evidence" value="ECO:0007669"/>
    <property type="project" value="InterPro"/>
</dbReference>
<dbReference type="PANTHER" id="PTHR10073">
    <property type="entry name" value="DNA MISMATCH REPAIR PROTEIN MLH, PMS, MUTL"/>
    <property type="match status" value="1"/>
</dbReference>
<dbReference type="NCBIfam" id="TIGR00585">
    <property type="entry name" value="mutl"/>
    <property type="match status" value="1"/>
</dbReference>
<keyword evidence="3 4" id="KW-0234">DNA repair</keyword>
<comment type="similarity">
    <text evidence="1 4">Belongs to the DNA mismatch repair MutL/HexB family.</text>
</comment>
<keyword evidence="7" id="KW-0378">Hydrolase</keyword>
<dbReference type="Gene3D" id="3.30.1540.20">
    <property type="entry name" value="MutL, C-terminal domain, dimerisation subdomain"/>
    <property type="match status" value="1"/>
</dbReference>
<organism evidence="7 8">
    <name type="scientific">Aceticella autotrophica</name>
    <dbReference type="NCBI Taxonomy" id="2755338"/>
    <lineage>
        <taxon>Bacteria</taxon>
        <taxon>Bacillati</taxon>
        <taxon>Bacillota</taxon>
        <taxon>Clostridia</taxon>
        <taxon>Thermoanaerobacterales</taxon>
        <taxon>Thermoanaerobacteraceae</taxon>
        <taxon>Aceticella</taxon>
    </lineage>
</organism>
<evidence type="ECO:0000313" key="7">
    <source>
        <dbReference type="EMBL" id="QSZ26413.1"/>
    </source>
</evidence>
<dbReference type="SUPFAM" id="SSF118116">
    <property type="entry name" value="DNA mismatch repair protein MutL"/>
    <property type="match status" value="1"/>
</dbReference>
<dbReference type="Proteomes" id="UP000671913">
    <property type="component" value="Chromosome"/>
</dbReference>
<dbReference type="Gene3D" id="3.30.565.10">
    <property type="entry name" value="Histidine kinase-like ATPase, C-terminal domain"/>
    <property type="match status" value="1"/>
</dbReference>
<dbReference type="Pfam" id="PF13589">
    <property type="entry name" value="HATPase_c_3"/>
    <property type="match status" value="1"/>
</dbReference>
<evidence type="ECO:0000256" key="2">
    <source>
        <dbReference type="ARBA" id="ARBA00022763"/>
    </source>
</evidence>
<evidence type="ECO:0000256" key="3">
    <source>
        <dbReference type="ARBA" id="ARBA00023204"/>
    </source>
</evidence>
<dbReference type="SMART" id="SM01340">
    <property type="entry name" value="DNA_mis_repair"/>
    <property type="match status" value="1"/>
</dbReference>
<protein>
    <recommendedName>
        <fullName evidence="4">DNA mismatch repair protein MutL</fullName>
    </recommendedName>
</protein>
<dbReference type="HAMAP" id="MF_00149">
    <property type="entry name" value="DNA_mis_repair"/>
    <property type="match status" value="1"/>
</dbReference>
<dbReference type="Gene3D" id="3.30.230.10">
    <property type="match status" value="1"/>
</dbReference>
<dbReference type="InterPro" id="IPR038973">
    <property type="entry name" value="MutL/Mlh/Pms-like"/>
</dbReference>
<dbReference type="InterPro" id="IPR036890">
    <property type="entry name" value="HATPase_C_sf"/>
</dbReference>
<dbReference type="GO" id="GO:0004519">
    <property type="term" value="F:endonuclease activity"/>
    <property type="evidence" value="ECO:0007669"/>
    <property type="project" value="UniProtKB-KW"/>
</dbReference>
<dbReference type="SMART" id="SM00853">
    <property type="entry name" value="MutL_C"/>
    <property type="match status" value="1"/>
</dbReference>
<dbReference type="InterPro" id="IPR037198">
    <property type="entry name" value="MutL_C_sf"/>
</dbReference>
<comment type="function">
    <text evidence="4">This protein is involved in the repair of mismatches in DNA. It is required for dam-dependent methyl-directed DNA mismatch repair. May act as a 'molecular matchmaker', a protein that promotes the formation of a stable complex between two or more DNA-binding proteins in an ATP-dependent manner without itself being part of a final effector complex.</text>
</comment>
<feature type="domain" description="DNA mismatch repair protein S5" evidence="6">
    <location>
        <begin position="209"/>
        <end position="327"/>
    </location>
</feature>
<dbReference type="InterPro" id="IPR014762">
    <property type="entry name" value="DNA_mismatch_repair_CS"/>
</dbReference>
<dbReference type="FunFam" id="3.30.565.10:FF:000003">
    <property type="entry name" value="DNA mismatch repair endonuclease MutL"/>
    <property type="match status" value="1"/>
</dbReference>
<dbReference type="GO" id="GO:0005524">
    <property type="term" value="F:ATP binding"/>
    <property type="evidence" value="ECO:0007669"/>
    <property type="project" value="InterPro"/>
</dbReference>
<proteinExistence type="inferred from homology"/>
<reference evidence="7" key="1">
    <citation type="submission" date="2020-08" db="EMBL/GenBank/DDBJ databases">
        <title>Genomic insights into the carbon and energy metabolism of the first obligate autotrophic acetogenic bacterium Aceticella autotrophica gen. nov., sp. nov.</title>
        <authorList>
            <person name="Toshchakov S.V."/>
            <person name="Elcheninov A.G."/>
            <person name="Kublanov I.V."/>
            <person name="Frolov E.N."/>
            <person name="Lebedinsky A.V."/>
        </authorList>
    </citation>
    <scope>NUCLEOTIDE SEQUENCE</scope>
    <source>
        <strain evidence="7">3443-3Ac</strain>
    </source>
</reference>
<dbReference type="Pfam" id="PF08676">
    <property type="entry name" value="MutL_C"/>
    <property type="match status" value="1"/>
</dbReference>
<dbReference type="InterPro" id="IPR014790">
    <property type="entry name" value="MutL_C"/>
</dbReference>
<sequence length="610" mass="70438">MNKIMLLEESLINKISAGEVVEKPASIVKELVENSIDADSKNITIEIEGGGIPYIKITDDGCGMNEIDAVLAFGRHATSKIKSINDLYNINTLGFRGEALASISSISKVTLHTREDNALYGTKIVIEGGKIIEKNTCGCQKGSTVEVRDVFFNTPARRKFLKRPSTEAMYITNIITKICLAHPEISFKYIKDKKLEFITSGNEDVLDVILRLYGKEIYTSLIKTEYNNEYLKIKMYLSKPEFTKSNREMQLLFVNGRYVKNKVFNAAIEEGYKTLIPVNRYPAVITYIYLDSREIDVNVHPTKLEIRFSDEKTIFNSIYKTIKDCLEKTNIIPEARINNYFKLESHKESIDKQNSLFLAHSLQDNKSEQNQKEEQCGIDDNNTKTIFESKESEKVFDKNFNDSESMYLYSKNYKCDAMYDNYDFKIIGTLFSTYIIIEKNNVCYLIDQHAAHERILYEKFMSQYNKIEGKQTTIPIVVDMAPGNEEILKQNINILRRLGYKFEWFGNNSVILREVPIILGQPEARQLFIDIIDKLKEKDSINNINLKEEDIIMMACKKAVKSMDKLSHEEIYKLFNDLKITENPYTCPHGRPVIVSITKYQLEKMFKRIK</sequence>
<dbReference type="GO" id="GO:0016887">
    <property type="term" value="F:ATP hydrolysis activity"/>
    <property type="evidence" value="ECO:0007669"/>
    <property type="project" value="InterPro"/>
</dbReference>
<gene>
    <name evidence="4 7" type="primary">mutL</name>
    <name evidence="7" type="ORF">ACETAC_05580</name>
</gene>
<dbReference type="GO" id="GO:0006298">
    <property type="term" value="P:mismatch repair"/>
    <property type="evidence" value="ECO:0007669"/>
    <property type="project" value="UniProtKB-UniRule"/>
</dbReference>
<dbReference type="InterPro" id="IPR042120">
    <property type="entry name" value="MutL_C_dimsub"/>
</dbReference>
<dbReference type="GO" id="GO:0030983">
    <property type="term" value="F:mismatched DNA binding"/>
    <property type="evidence" value="ECO:0007669"/>
    <property type="project" value="InterPro"/>
</dbReference>
<dbReference type="KEGG" id="aaut:ACETAC_05580"/>
<dbReference type="PROSITE" id="PS00058">
    <property type="entry name" value="DNA_MISMATCH_REPAIR_1"/>
    <property type="match status" value="1"/>
</dbReference>
<evidence type="ECO:0000256" key="4">
    <source>
        <dbReference type="HAMAP-Rule" id="MF_00149"/>
    </source>
</evidence>
<dbReference type="InterPro" id="IPR020667">
    <property type="entry name" value="DNA_mismatch_repair_MutL"/>
</dbReference>
<dbReference type="SUPFAM" id="SSF55874">
    <property type="entry name" value="ATPase domain of HSP90 chaperone/DNA topoisomerase II/histidine kinase"/>
    <property type="match status" value="1"/>
</dbReference>
<dbReference type="RefSeq" id="WP_284679078.1">
    <property type="nucleotide sequence ID" value="NZ_CP060096.1"/>
</dbReference>
<keyword evidence="7" id="KW-0255">Endonuclease</keyword>
<dbReference type="CDD" id="cd16926">
    <property type="entry name" value="HATPase_MutL-MLH-PMS-like"/>
    <property type="match status" value="1"/>
</dbReference>
<name>A0A974Y2I7_9THEO</name>
<keyword evidence="8" id="KW-1185">Reference proteome</keyword>
<dbReference type="InterPro" id="IPR020568">
    <property type="entry name" value="Ribosomal_Su5_D2-typ_SF"/>
</dbReference>
<evidence type="ECO:0000259" key="5">
    <source>
        <dbReference type="SMART" id="SM00853"/>
    </source>
</evidence>
<dbReference type="Pfam" id="PF01119">
    <property type="entry name" value="DNA_mis_repair"/>
    <property type="match status" value="1"/>
</dbReference>
<dbReference type="AlphaFoldDB" id="A0A974Y2I7"/>
<dbReference type="InterPro" id="IPR002099">
    <property type="entry name" value="MutL/Mlh/PMS"/>
</dbReference>
<dbReference type="PANTHER" id="PTHR10073:SF12">
    <property type="entry name" value="DNA MISMATCH REPAIR PROTEIN MLH1"/>
    <property type="match status" value="1"/>
</dbReference>
<dbReference type="InterPro" id="IPR042121">
    <property type="entry name" value="MutL_C_regsub"/>
</dbReference>
<evidence type="ECO:0000259" key="6">
    <source>
        <dbReference type="SMART" id="SM01340"/>
    </source>
</evidence>
<keyword evidence="7" id="KW-0540">Nuclease</keyword>